<proteinExistence type="predicted"/>
<evidence type="ECO:0000313" key="5">
    <source>
        <dbReference type="Proteomes" id="UP000095679"/>
    </source>
</evidence>
<reference evidence="3 6" key="2">
    <citation type="submission" date="2018-08" db="EMBL/GenBank/DDBJ databases">
        <title>A genome reference for cultivated species of the human gut microbiota.</title>
        <authorList>
            <person name="Zou Y."/>
            <person name="Xue W."/>
            <person name="Luo G."/>
        </authorList>
    </citation>
    <scope>NUCLEOTIDE SEQUENCE [LARGE SCALE GENOMIC DNA]</scope>
    <source>
        <strain evidence="3 6">AF45-14BH</strain>
    </source>
</reference>
<dbReference type="Proteomes" id="UP000283497">
    <property type="component" value="Unassembled WGS sequence"/>
</dbReference>
<accession>A0A174E1J8</accession>
<protein>
    <recommendedName>
        <fullName evidence="7">Hydroxylamine reductase</fullName>
    </recommendedName>
</protein>
<evidence type="ECO:0000313" key="4">
    <source>
        <dbReference type="Proteomes" id="UP000095390"/>
    </source>
</evidence>
<organism evidence="2 5">
    <name type="scientific">Anaerobutyricum hallii</name>
    <dbReference type="NCBI Taxonomy" id="39488"/>
    <lineage>
        <taxon>Bacteria</taxon>
        <taxon>Bacillati</taxon>
        <taxon>Bacillota</taxon>
        <taxon>Clostridia</taxon>
        <taxon>Lachnospirales</taxon>
        <taxon>Lachnospiraceae</taxon>
        <taxon>Anaerobutyricum</taxon>
    </lineage>
</organism>
<dbReference type="Proteomes" id="UP000095390">
    <property type="component" value="Unassembled WGS sequence"/>
</dbReference>
<name>A0A174E1J8_9FIRM</name>
<evidence type="ECO:0000313" key="1">
    <source>
        <dbReference type="EMBL" id="CUM80231.1"/>
    </source>
</evidence>
<dbReference type="RefSeq" id="WP_022169928.1">
    <property type="nucleotide sequence ID" value="NZ_BLYK01000014.1"/>
</dbReference>
<evidence type="ECO:0000313" key="6">
    <source>
        <dbReference type="Proteomes" id="UP000283497"/>
    </source>
</evidence>
<dbReference type="EMBL" id="CYYC01000003">
    <property type="protein sequence ID" value="CUM80231.1"/>
    <property type="molecule type" value="Genomic_DNA"/>
</dbReference>
<gene>
    <name evidence="3" type="ORF">DW068_02875</name>
    <name evidence="2" type="ORF">ERS852450_01563</name>
    <name evidence="1" type="ORF">ERS852578_00318</name>
</gene>
<reference evidence="4 5" key="1">
    <citation type="submission" date="2015-09" db="EMBL/GenBank/DDBJ databases">
        <authorList>
            <consortium name="Pathogen Informatics"/>
        </authorList>
    </citation>
    <scope>NUCLEOTIDE SEQUENCE [LARGE SCALE GENOMIC DNA]</scope>
    <source>
        <strain evidence="2 5">2789STDY5834835</strain>
        <strain evidence="1 4">2789STDY5834966</strain>
    </source>
</reference>
<evidence type="ECO:0008006" key="7">
    <source>
        <dbReference type="Google" id="ProtNLM"/>
    </source>
</evidence>
<dbReference type="AlphaFoldDB" id="A0A174E1J8"/>
<dbReference type="EMBL" id="CYZL01000011">
    <property type="protein sequence ID" value="CUO30329.1"/>
    <property type="molecule type" value="Genomic_DNA"/>
</dbReference>
<dbReference type="EMBL" id="QRNJ01000006">
    <property type="protein sequence ID" value="RHK41249.1"/>
    <property type="molecule type" value="Genomic_DNA"/>
</dbReference>
<evidence type="ECO:0000313" key="2">
    <source>
        <dbReference type="EMBL" id="CUO30329.1"/>
    </source>
</evidence>
<dbReference type="Proteomes" id="UP000095679">
    <property type="component" value="Unassembled WGS sequence"/>
</dbReference>
<sequence>MNKKEKKLIGALIGLAKACNVHLKTENTDGIIIKSLASIFPLEENGEELLQRVREEKLAVAPDCATCFAPCGNTDEYNLDELQASGISETVRDLKFQLLNVSHEIASGMVSYTINSTEENISLLYKALCVVSYDVDEERVQTVLKELQRITI</sequence>
<evidence type="ECO:0000313" key="3">
    <source>
        <dbReference type="EMBL" id="RHK41249.1"/>
    </source>
</evidence>
<dbReference type="OrthoDB" id="9761526at2"/>